<feature type="transmembrane region" description="Helical" evidence="7">
    <location>
        <begin position="361"/>
        <end position="384"/>
    </location>
</feature>
<evidence type="ECO:0000256" key="5">
    <source>
        <dbReference type="ARBA" id="ARBA00022989"/>
    </source>
</evidence>
<dbReference type="SUPFAM" id="SSF103473">
    <property type="entry name" value="MFS general substrate transporter"/>
    <property type="match status" value="1"/>
</dbReference>
<dbReference type="CDD" id="cd17346">
    <property type="entry name" value="MFS_DtpA_like"/>
    <property type="match status" value="1"/>
</dbReference>
<evidence type="ECO:0000256" key="7">
    <source>
        <dbReference type="SAM" id="Phobius"/>
    </source>
</evidence>
<dbReference type="Gene3D" id="1.20.1250.20">
    <property type="entry name" value="MFS general substrate transporter like domains"/>
    <property type="match status" value="1"/>
</dbReference>
<keyword evidence="9" id="KW-1185">Reference proteome</keyword>
<feature type="transmembrane region" description="Helical" evidence="7">
    <location>
        <begin position="247"/>
        <end position="264"/>
    </location>
</feature>
<feature type="transmembrane region" description="Helical" evidence="7">
    <location>
        <begin position="192"/>
        <end position="210"/>
    </location>
</feature>
<feature type="transmembrane region" description="Helical" evidence="7">
    <location>
        <begin position="111"/>
        <end position="131"/>
    </location>
</feature>
<dbReference type="InterPro" id="IPR036259">
    <property type="entry name" value="MFS_trans_sf"/>
</dbReference>
<accession>A0ABQ0NXU8</accession>
<keyword evidence="4" id="KW-0653">Protein transport</keyword>
<dbReference type="NCBIfam" id="TIGR00924">
    <property type="entry name" value="yjdL_sub1_fam"/>
    <property type="match status" value="1"/>
</dbReference>
<dbReference type="InterPro" id="IPR000109">
    <property type="entry name" value="POT_fam"/>
</dbReference>
<feature type="transmembrane region" description="Helical" evidence="7">
    <location>
        <begin position="61"/>
        <end position="90"/>
    </location>
</feature>
<dbReference type="Pfam" id="PF00854">
    <property type="entry name" value="PTR2"/>
    <property type="match status" value="1"/>
</dbReference>
<reference evidence="8" key="1">
    <citation type="submission" date="2013-04" db="EMBL/GenBank/DDBJ databases">
        <title>The genome sequencing project of 58 acetic acid bacteria.</title>
        <authorList>
            <person name="Okamoto-Kainuma A."/>
            <person name="Ishikawa M."/>
            <person name="Umino S."/>
            <person name="Koizumi Y."/>
            <person name="Shiwa Y."/>
            <person name="Yoshikawa H."/>
            <person name="Matsutani M."/>
            <person name="Matsushita K."/>
        </authorList>
    </citation>
    <scope>NUCLEOTIDE SEQUENCE</scope>
    <source>
        <strain evidence="8">DSM 15669</strain>
    </source>
</reference>
<evidence type="ECO:0000256" key="1">
    <source>
        <dbReference type="ARBA" id="ARBA00004141"/>
    </source>
</evidence>
<dbReference type="EMBL" id="BAQD01000009">
    <property type="protein sequence ID" value="GBQ05928.1"/>
    <property type="molecule type" value="Genomic_DNA"/>
</dbReference>
<sequence>MQAVLTIFMVQHLRMSDTHVNLMQGALGLLMYSLPVLGGVVGDQWLGTRPTLVGGAIGLTLGYGLLAISLHHPVLFLPALTLIALASGLFKPNAGALVKQIYAGDGTALDAAFTLYYMAVNVGSTISMLLVPWLQQFYGSAVAFGLCSLGLLIGLTYYALCSRWIGRFFTLRKQSLPSLAAEISRPAPTKRALAAGALGFLALWAGSVWLMASPSVIRFCVIILSVALILLWGWLYKQVQPHEKAGLFLSYVLSVETMAYLVFYQQQQSSLTLFALRAVSGTYTLGAWPIFTMSAGQFQALNPLWVMALSPILAWLYQRSARTGRDVSFPAKIILGYVCVGIACCVLWWEASTAQGQVSPWVMVFAYGAMSLGELLTMGLGLAIIARYAPARISALLMGALYLLWGVGMYGGGLVANLAALPEGAEQHVISATFYAPLFAKLSVGAGIMCLVLLGIFPFVKRLEGYHEKNFKCCK</sequence>
<comment type="similarity">
    <text evidence="2">Belongs to the major facilitator superfamily. Proton-dependent oligopeptide transporter (POT/PTR) (TC 2.A.17) family.</text>
</comment>
<organism evidence="8 9">
    <name type="scientific">Saccharibacter floricola DSM 15669</name>
    <dbReference type="NCBI Taxonomy" id="1123227"/>
    <lineage>
        <taxon>Bacteria</taxon>
        <taxon>Pseudomonadati</taxon>
        <taxon>Pseudomonadota</taxon>
        <taxon>Alphaproteobacteria</taxon>
        <taxon>Acetobacterales</taxon>
        <taxon>Acetobacteraceae</taxon>
        <taxon>Saccharibacter</taxon>
    </lineage>
</organism>
<dbReference type="PANTHER" id="PTHR11654">
    <property type="entry name" value="OLIGOPEPTIDE TRANSPORTER-RELATED"/>
    <property type="match status" value="1"/>
</dbReference>
<feature type="transmembrane region" description="Helical" evidence="7">
    <location>
        <begin position="298"/>
        <end position="317"/>
    </location>
</feature>
<evidence type="ECO:0000256" key="3">
    <source>
        <dbReference type="ARBA" id="ARBA00022692"/>
    </source>
</evidence>
<comment type="subcellular location">
    <subcellularLocation>
        <location evidence="1">Membrane</location>
        <topology evidence="1">Multi-pass membrane protein</topology>
    </subcellularLocation>
</comment>
<evidence type="ECO:0000256" key="2">
    <source>
        <dbReference type="ARBA" id="ARBA00005982"/>
    </source>
</evidence>
<feature type="transmembrane region" description="Helical" evidence="7">
    <location>
        <begin position="216"/>
        <end position="235"/>
    </location>
</feature>
<evidence type="ECO:0000256" key="6">
    <source>
        <dbReference type="ARBA" id="ARBA00023136"/>
    </source>
</evidence>
<protein>
    <submittedName>
        <fullName evidence="8">Amino acid transporter</fullName>
    </submittedName>
</protein>
<gene>
    <name evidence="8" type="ORF">AA15669_0706</name>
</gene>
<evidence type="ECO:0000313" key="8">
    <source>
        <dbReference type="EMBL" id="GBQ05928.1"/>
    </source>
</evidence>
<comment type="caution">
    <text evidence="8">The sequence shown here is derived from an EMBL/GenBank/DDBJ whole genome shotgun (WGS) entry which is preliminary data.</text>
</comment>
<name>A0ABQ0NXU8_9PROT</name>
<feature type="transmembrane region" description="Helical" evidence="7">
    <location>
        <begin position="329"/>
        <end position="349"/>
    </location>
</feature>
<keyword evidence="3 7" id="KW-0812">Transmembrane</keyword>
<feature type="transmembrane region" description="Helical" evidence="7">
    <location>
        <begin position="137"/>
        <end position="160"/>
    </location>
</feature>
<dbReference type="InterPro" id="IPR005279">
    <property type="entry name" value="Dipep/tripep_permease"/>
</dbReference>
<keyword evidence="4" id="KW-0571">Peptide transport</keyword>
<dbReference type="Proteomes" id="UP001062901">
    <property type="component" value="Unassembled WGS sequence"/>
</dbReference>
<proteinExistence type="inferred from homology"/>
<evidence type="ECO:0000313" key="9">
    <source>
        <dbReference type="Proteomes" id="UP001062901"/>
    </source>
</evidence>
<feature type="transmembrane region" description="Helical" evidence="7">
    <location>
        <begin position="438"/>
        <end position="460"/>
    </location>
</feature>
<evidence type="ECO:0000256" key="4">
    <source>
        <dbReference type="ARBA" id="ARBA00022856"/>
    </source>
</evidence>
<keyword evidence="5 7" id="KW-1133">Transmembrane helix</keyword>
<feature type="transmembrane region" description="Helical" evidence="7">
    <location>
        <begin position="20"/>
        <end position="41"/>
    </location>
</feature>
<feature type="transmembrane region" description="Helical" evidence="7">
    <location>
        <begin position="396"/>
        <end position="418"/>
    </location>
</feature>
<keyword evidence="4" id="KW-0813">Transport</keyword>
<keyword evidence="6 7" id="KW-0472">Membrane</keyword>